<accession>A0A5C6AGL6</accession>
<dbReference type="EMBL" id="SJPN01000006">
    <property type="protein sequence ID" value="TWT98448.1"/>
    <property type="molecule type" value="Genomic_DNA"/>
</dbReference>
<dbReference type="InterPro" id="IPR012000">
    <property type="entry name" value="Thiamin_PyroP_enz_cen_dom"/>
</dbReference>
<dbReference type="CDD" id="cd02005">
    <property type="entry name" value="TPP_PDC_IPDC"/>
    <property type="match status" value="1"/>
</dbReference>
<dbReference type="GO" id="GO:0030976">
    <property type="term" value="F:thiamine pyrophosphate binding"/>
    <property type="evidence" value="ECO:0007669"/>
    <property type="project" value="InterPro"/>
</dbReference>
<dbReference type="InterPro" id="IPR029035">
    <property type="entry name" value="DHS-like_NAD/FAD-binding_dom"/>
</dbReference>
<dbReference type="SUPFAM" id="SSF52467">
    <property type="entry name" value="DHS-like NAD/FAD-binding domain"/>
    <property type="match status" value="1"/>
</dbReference>
<evidence type="ECO:0000256" key="5">
    <source>
        <dbReference type="ARBA" id="ARBA00022793"/>
    </source>
</evidence>
<dbReference type="InterPro" id="IPR047214">
    <property type="entry name" value="TPP_PDC_IPDC"/>
</dbReference>
<dbReference type="Pfam" id="PF00205">
    <property type="entry name" value="TPP_enzyme_M"/>
    <property type="match status" value="1"/>
</dbReference>
<dbReference type="PANTHER" id="PTHR43452">
    <property type="entry name" value="PYRUVATE DECARBOXYLASE"/>
    <property type="match status" value="1"/>
</dbReference>
<feature type="domain" description="Thiamine pyrophosphate enzyme N-terminal TPP-binding" evidence="13">
    <location>
        <begin position="16"/>
        <end position="123"/>
    </location>
</feature>
<dbReference type="Pfam" id="PF02776">
    <property type="entry name" value="TPP_enzyme_N"/>
    <property type="match status" value="1"/>
</dbReference>
<keyword evidence="7 10" id="KW-0786">Thiamine pyrophosphate</keyword>
<dbReference type="OrthoDB" id="4494979at2"/>
<evidence type="ECO:0000259" key="13">
    <source>
        <dbReference type="Pfam" id="PF02776"/>
    </source>
</evidence>
<keyword evidence="15" id="KW-1185">Reference proteome</keyword>
<evidence type="ECO:0000256" key="3">
    <source>
        <dbReference type="ARBA" id="ARBA00007812"/>
    </source>
</evidence>
<keyword evidence="6 9" id="KW-0460">Magnesium</keyword>
<dbReference type="GO" id="GO:0004737">
    <property type="term" value="F:pyruvate decarboxylase activity"/>
    <property type="evidence" value="ECO:0007669"/>
    <property type="project" value="TreeGrafter"/>
</dbReference>
<dbReference type="FunFam" id="3.40.50.970:FF:000024">
    <property type="entry name" value="Pyruvate decarboxylase isozyme"/>
    <property type="match status" value="1"/>
</dbReference>
<evidence type="ECO:0000313" key="14">
    <source>
        <dbReference type="EMBL" id="TWT98448.1"/>
    </source>
</evidence>
<name>A0A5C6AGL6_9BACT</name>
<evidence type="ECO:0000256" key="7">
    <source>
        <dbReference type="ARBA" id="ARBA00023052"/>
    </source>
</evidence>
<dbReference type="PIRSF" id="PIRSF036565">
    <property type="entry name" value="Pyruvt_ip_decrb"/>
    <property type="match status" value="1"/>
</dbReference>
<dbReference type="Gene3D" id="3.40.50.970">
    <property type="match status" value="2"/>
</dbReference>
<keyword evidence="8 14" id="KW-0456">Lyase</keyword>
<evidence type="ECO:0000256" key="1">
    <source>
        <dbReference type="ARBA" id="ARBA00001920"/>
    </source>
</evidence>
<feature type="binding site" evidence="9">
    <location>
        <position position="473"/>
    </location>
    <ligand>
        <name>Mg(2+)</name>
        <dbReference type="ChEBI" id="CHEBI:18420"/>
    </ligand>
</feature>
<keyword evidence="5" id="KW-0210">Decarboxylase</keyword>
<evidence type="ECO:0000256" key="4">
    <source>
        <dbReference type="ARBA" id="ARBA00022723"/>
    </source>
</evidence>
<sequence>MAPSDPLRRSMANVSIGQYLIQRLRDYGIEQMFGIPGDYVLSFYSELEKSPIEVIGCTREDCAGFAADAYARLRGMGALCVTYCVGGLSVCNSIAGAYAEKSPVVVISGSPGLKERGGGTLLHHMVRDFRTQYDVFEKFTIAGTELSDPVTAFSEIDRVLDACDRYKRPVYIELPRDMVHVVPPVTHGYRGHVREPDSGATAEAVAESVARIAQAEKPVIIAGIEIHRFGLQDELLALADKSQIAIATTMLGKSVVSERHPRFIGLYEGALGNQDLTRFVEESDLVLLLGAFLSDINLGIYTAQLDPTRCIYATSEEIRISHHHYHNVLLREYLQSLVASELKPTGRTIPTSLVCGAGEVGQDHEPADEPLTTSWMVKRLNRLIDADTIVIADVGDSLFAATELTIHDRGEFLAPAYYTSMGFSIPAALGAATACSDHRVVVLVGDGAFQMTGQELSTLVRYGHNPIVILLDNHGYGTERFLHAGQWRYNEIQPWNYTQLLSVYGRGESHLVTTEREFQAALEHAWRTTDTPHLIQAKLLEGDASQTLKNLAERMGKNVG</sequence>
<dbReference type="InterPro" id="IPR029061">
    <property type="entry name" value="THDP-binding"/>
</dbReference>
<evidence type="ECO:0000256" key="10">
    <source>
        <dbReference type="RuleBase" id="RU362132"/>
    </source>
</evidence>
<dbReference type="AlphaFoldDB" id="A0A5C6AGL6"/>
<dbReference type="PANTHER" id="PTHR43452:SF30">
    <property type="entry name" value="PYRUVATE DECARBOXYLASE ISOZYME 1-RELATED"/>
    <property type="match status" value="1"/>
</dbReference>
<proteinExistence type="inferred from homology"/>
<dbReference type="SUPFAM" id="SSF52518">
    <property type="entry name" value="Thiamin diphosphate-binding fold (THDP-binding)"/>
    <property type="match status" value="2"/>
</dbReference>
<dbReference type="RefSeq" id="WP_146522024.1">
    <property type="nucleotide sequence ID" value="NZ_CP151726.1"/>
</dbReference>
<keyword evidence="4 9" id="KW-0479">Metal-binding</keyword>
<evidence type="ECO:0000256" key="2">
    <source>
        <dbReference type="ARBA" id="ARBA00001964"/>
    </source>
</evidence>
<dbReference type="Gene3D" id="3.40.50.1220">
    <property type="entry name" value="TPP-binding domain"/>
    <property type="match status" value="1"/>
</dbReference>
<dbReference type="GO" id="GO:0000287">
    <property type="term" value="F:magnesium ion binding"/>
    <property type="evidence" value="ECO:0007669"/>
    <property type="project" value="InterPro"/>
</dbReference>
<comment type="caution">
    <text evidence="14">The sequence shown here is derived from an EMBL/GenBank/DDBJ whole genome shotgun (WGS) entry which is preliminary data.</text>
</comment>
<evidence type="ECO:0000259" key="12">
    <source>
        <dbReference type="Pfam" id="PF02775"/>
    </source>
</evidence>
<feature type="domain" description="Thiamine pyrophosphate enzyme TPP-binding" evidence="12">
    <location>
        <begin position="393"/>
        <end position="536"/>
    </location>
</feature>
<keyword evidence="14" id="KW-0670">Pyruvate</keyword>
<reference evidence="14 15" key="1">
    <citation type="submission" date="2019-02" db="EMBL/GenBank/DDBJ databases">
        <title>Deep-cultivation of Planctomycetes and their phenomic and genomic characterization uncovers novel biology.</title>
        <authorList>
            <person name="Wiegand S."/>
            <person name="Jogler M."/>
            <person name="Boedeker C."/>
            <person name="Pinto D."/>
            <person name="Vollmers J."/>
            <person name="Rivas-Marin E."/>
            <person name="Kohn T."/>
            <person name="Peeters S.H."/>
            <person name="Heuer A."/>
            <person name="Rast P."/>
            <person name="Oberbeckmann S."/>
            <person name="Bunk B."/>
            <person name="Jeske O."/>
            <person name="Meyerdierks A."/>
            <person name="Storesund J.E."/>
            <person name="Kallscheuer N."/>
            <person name="Luecker S."/>
            <person name="Lage O.M."/>
            <person name="Pohl T."/>
            <person name="Merkel B.J."/>
            <person name="Hornburger P."/>
            <person name="Mueller R.-W."/>
            <person name="Bruemmer F."/>
            <person name="Labrenz M."/>
            <person name="Spormann A.M."/>
            <person name="Op Den Camp H."/>
            <person name="Overmann J."/>
            <person name="Amann R."/>
            <person name="Jetten M.S.M."/>
            <person name="Mascher T."/>
            <person name="Medema M.H."/>
            <person name="Devos D.P."/>
            <person name="Kaster A.-K."/>
            <person name="Ovreas L."/>
            <person name="Rohde M."/>
            <person name="Galperin M.Y."/>
            <person name="Jogler C."/>
        </authorList>
    </citation>
    <scope>NUCLEOTIDE SEQUENCE [LARGE SCALE GENOMIC DNA]</scope>
    <source>
        <strain evidence="14 15">Pla52n</strain>
    </source>
</reference>
<evidence type="ECO:0000259" key="11">
    <source>
        <dbReference type="Pfam" id="PF00205"/>
    </source>
</evidence>
<dbReference type="InterPro" id="IPR011766">
    <property type="entry name" value="TPP_enzyme_TPP-bd"/>
</dbReference>
<organism evidence="14 15">
    <name type="scientific">Stieleria varia</name>
    <dbReference type="NCBI Taxonomy" id="2528005"/>
    <lineage>
        <taxon>Bacteria</taxon>
        <taxon>Pseudomonadati</taxon>
        <taxon>Planctomycetota</taxon>
        <taxon>Planctomycetia</taxon>
        <taxon>Pirellulales</taxon>
        <taxon>Pirellulaceae</taxon>
        <taxon>Stieleria</taxon>
    </lineage>
</organism>
<comment type="cofactor">
    <cofactor evidence="1">
        <name>a metal cation</name>
        <dbReference type="ChEBI" id="CHEBI:25213"/>
    </cofactor>
</comment>
<dbReference type="InterPro" id="IPR047213">
    <property type="entry name" value="TPP_PYR_PDC_IPDC-like"/>
</dbReference>
<comment type="cofactor">
    <cofactor evidence="9">
        <name>Mg(2+)</name>
        <dbReference type="ChEBI" id="CHEBI:18420"/>
    </cofactor>
    <text evidence="9">Binds 1 Mg(2+) per subunit.</text>
</comment>
<comment type="similarity">
    <text evidence="3 10">Belongs to the TPP enzyme family.</text>
</comment>
<dbReference type="InterPro" id="IPR012001">
    <property type="entry name" value="Thiamin_PyroP_enz_TPP-bd_dom"/>
</dbReference>
<dbReference type="GO" id="GO:0000949">
    <property type="term" value="P:aromatic amino acid family catabolic process to alcohol via Ehrlich pathway"/>
    <property type="evidence" value="ECO:0007669"/>
    <property type="project" value="TreeGrafter"/>
</dbReference>
<dbReference type="CDD" id="cd07038">
    <property type="entry name" value="TPP_PYR_PDC_IPDC_like"/>
    <property type="match status" value="1"/>
</dbReference>
<dbReference type="Pfam" id="PF02775">
    <property type="entry name" value="TPP_enzyme_C"/>
    <property type="match status" value="1"/>
</dbReference>
<evidence type="ECO:0000313" key="15">
    <source>
        <dbReference type="Proteomes" id="UP000320176"/>
    </source>
</evidence>
<dbReference type="Proteomes" id="UP000320176">
    <property type="component" value="Unassembled WGS sequence"/>
</dbReference>
<evidence type="ECO:0000256" key="8">
    <source>
        <dbReference type="ARBA" id="ARBA00023239"/>
    </source>
</evidence>
<evidence type="ECO:0000256" key="6">
    <source>
        <dbReference type="ARBA" id="ARBA00022842"/>
    </source>
</evidence>
<feature type="domain" description="Thiamine pyrophosphate enzyme central" evidence="11">
    <location>
        <begin position="206"/>
        <end position="326"/>
    </location>
</feature>
<gene>
    <name evidence="14" type="primary">ipdC</name>
    <name evidence="14" type="ORF">Pla52n_49620</name>
</gene>
<dbReference type="GO" id="GO:0005829">
    <property type="term" value="C:cytosol"/>
    <property type="evidence" value="ECO:0007669"/>
    <property type="project" value="TreeGrafter"/>
</dbReference>
<dbReference type="GO" id="GO:0047434">
    <property type="term" value="F:indolepyruvate decarboxylase activity"/>
    <property type="evidence" value="ECO:0007669"/>
    <property type="project" value="UniProtKB-EC"/>
</dbReference>
<protein>
    <submittedName>
        <fullName evidence="14">Indole-3-pyruvate decarboxylase</fullName>
        <ecNumber evidence="14">4.1.1.74</ecNumber>
    </submittedName>
</protein>
<dbReference type="InterPro" id="IPR012110">
    <property type="entry name" value="PDC/IPDC-like"/>
</dbReference>
<dbReference type="EC" id="4.1.1.74" evidence="14"/>
<evidence type="ECO:0000256" key="9">
    <source>
        <dbReference type="PIRSR" id="PIRSR036565-2"/>
    </source>
</evidence>
<comment type="cofactor">
    <cofactor evidence="2">
        <name>thiamine diphosphate</name>
        <dbReference type="ChEBI" id="CHEBI:58937"/>
    </cofactor>
</comment>
<feature type="binding site" evidence="9">
    <location>
        <position position="475"/>
    </location>
    <ligand>
        <name>Mg(2+)</name>
        <dbReference type="ChEBI" id="CHEBI:18420"/>
    </ligand>
</feature>
<feature type="binding site" evidence="9">
    <location>
        <position position="446"/>
    </location>
    <ligand>
        <name>Mg(2+)</name>
        <dbReference type="ChEBI" id="CHEBI:18420"/>
    </ligand>
</feature>